<dbReference type="EMBL" id="HBUF01171509">
    <property type="protein sequence ID" value="CAG6652458.1"/>
    <property type="molecule type" value="Transcribed_RNA"/>
</dbReference>
<proteinExistence type="predicted"/>
<dbReference type="EMBL" id="HBUF01349258">
    <property type="protein sequence ID" value="CAG6712354.1"/>
    <property type="molecule type" value="Transcribed_RNA"/>
</dbReference>
<accession>A0A8D8US98</accession>
<evidence type="ECO:0000313" key="1">
    <source>
        <dbReference type="EMBL" id="CAG6712360.1"/>
    </source>
</evidence>
<dbReference type="AlphaFoldDB" id="A0A8D8US98"/>
<dbReference type="EMBL" id="HBUF01349261">
    <property type="protein sequence ID" value="CAG6712360.1"/>
    <property type="molecule type" value="Transcribed_RNA"/>
</dbReference>
<dbReference type="EMBL" id="HBUF01349259">
    <property type="protein sequence ID" value="CAG6712356.1"/>
    <property type="molecule type" value="Transcribed_RNA"/>
</dbReference>
<dbReference type="EMBL" id="HBUF01349262">
    <property type="protein sequence ID" value="CAG6712362.1"/>
    <property type="molecule type" value="Transcribed_RNA"/>
</dbReference>
<sequence length="99" mass="11301">MFNLKLSVHVEKIRNNIHKDWGLLRAISHCHLKPLSNKKVIGFPLRKFSKVCTAIVDVLNCLTNTKSQKSLDLPEVGPICIILCLKSYFEDNFPCPYGF</sequence>
<organism evidence="1">
    <name type="scientific">Cacopsylla melanoneura</name>
    <dbReference type="NCBI Taxonomy" id="428564"/>
    <lineage>
        <taxon>Eukaryota</taxon>
        <taxon>Metazoa</taxon>
        <taxon>Ecdysozoa</taxon>
        <taxon>Arthropoda</taxon>
        <taxon>Hexapoda</taxon>
        <taxon>Insecta</taxon>
        <taxon>Pterygota</taxon>
        <taxon>Neoptera</taxon>
        <taxon>Paraneoptera</taxon>
        <taxon>Hemiptera</taxon>
        <taxon>Sternorrhyncha</taxon>
        <taxon>Psylloidea</taxon>
        <taxon>Psyllidae</taxon>
        <taxon>Psyllinae</taxon>
        <taxon>Cacopsylla</taxon>
    </lineage>
</organism>
<name>A0A8D8US98_9HEMI</name>
<reference evidence="1" key="1">
    <citation type="submission" date="2021-05" db="EMBL/GenBank/DDBJ databases">
        <authorList>
            <person name="Alioto T."/>
            <person name="Alioto T."/>
            <person name="Gomez Garrido J."/>
        </authorList>
    </citation>
    <scope>NUCLEOTIDE SEQUENCE</scope>
</reference>
<dbReference type="EMBL" id="HBUF01349260">
    <property type="protein sequence ID" value="CAG6712358.1"/>
    <property type="molecule type" value="Transcribed_RNA"/>
</dbReference>
<dbReference type="EMBL" id="HBUF01171507">
    <property type="protein sequence ID" value="CAG6652457.1"/>
    <property type="molecule type" value="Transcribed_RNA"/>
</dbReference>
<protein>
    <submittedName>
        <fullName evidence="1">Uncharacterized protein</fullName>
    </submittedName>
</protein>